<reference evidence="1 2" key="1">
    <citation type="submission" date="2020-04" db="EMBL/GenBank/DDBJ databases">
        <title>Whole-genome sequencing of Vibrio spp. from China reveals different genetic environments of blaCTX-M-14 among diverse lineages.</title>
        <authorList>
            <person name="Zheng Z."/>
            <person name="Ye L."/>
            <person name="Chen S."/>
        </authorList>
    </citation>
    <scope>NUCLEOTIDE SEQUENCE [LARGE SCALE GENOMIC DNA]</scope>
    <source>
        <strain evidence="1 2">Vb0574</strain>
    </source>
</reference>
<evidence type="ECO:0000313" key="2">
    <source>
        <dbReference type="Proteomes" id="UP000555836"/>
    </source>
</evidence>
<feature type="non-terminal residue" evidence="1">
    <location>
        <position position="73"/>
    </location>
</feature>
<protein>
    <submittedName>
        <fullName evidence="1">Plasmid replication protein</fullName>
    </submittedName>
</protein>
<dbReference type="EMBL" id="JABCLD010000734">
    <property type="protein sequence ID" value="NMU25023.1"/>
    <property type="molecule type" value="Genomic_DNA"/>
</dbReference>
<proteinExistence type="predicted"/>
<sequence>MSLFEIIESPAKKDDYSNTIEIYDALPKYIWDQKREHEDLSNAVVTRQCTIRGQHFTVKVKPAIIEKDDGRTV</sequence>
<dbReference type="Proteomes" id="UP000555836">
    <property type="component" value="Unassembled WGS sequence"/>
</dbReference>
<dbReference type="AlphaFoldDB" id="A0A7Y0X4T0"/>
<evidence type="ECO:0000313" key="1">
    <source>
        <dbReference type="EMBL" id="NMU25023.1"/>
    </source>
</evidence>
<accession>A0A7Y0X4T0</accession>
<name>A0A7Y0X4T0_VIBPH</name>
<comment type="caution">
    <text evidence="1">The sequence shown here is derived from an EMBL/GenBank/DDBJ whole genome shotgun (WGS) entry which is preliminary data.</text>
</comment>
<organism evidence="1 2">
    <name type="scientific">Vibrio parahaemolyticus</name>
    <dbReference type="NCBI Taxonomy" id="670"/>
    <lineage>
        <taxon>Bacteria</taxon>
        <taxon>Pseudomonadati</taxon>
        <taxon>Pseudomonadota</taxon>
        <taxon>Gammaproteobacteria</taxon>
        <taxon>Vibrionales</taxon>
        <taxon>Vibrionaceae</taxon>
        <taxon>Vibrio</taxon>
    </lineage>
</organism>
<gene>
    <name evidence="1" type="ORF">HKB21_05255</name>
</gene>